<dbReference type="AlphaFoldDB" id="A0A4R5KJU0"/>
<evidence type="ECO:0000313" key="3">
    <source>
        <dbReference type="EMBL" id="TDF95098.1"/>
    </source>
</evidence>
<dbReference type="Pfam" id="PF07833">
    <property type="entry name" value="Cu_amine_oxidN1"/>
    <property type="match status" value="1"/>
</dbReference>
<name>A0A4R5KJU0_9BACL</name>
<dbReference type="SUPFAM" id="SSF55383">
    <property type="entry name" value="Copper amine oxidase, domain N"/>
    <property type="match status" value="1"/>
</dbReference>
<evidence type="ECO:0008006" key="5">
    <source>
        <dbReference type="Google" id="ProtNLM"/>
    </source>
</evidence>
<dbReference type="OrthoDB" id="2690110at2"/>
<dbReference type="InterPro" id="IPR035940">
    <property type="entry name" value="CAP_sf"/>
</dbReference>
<evidence type="ECO:0000313" key="4">
    <source>
        <dbReference type="Proteomes" id="UP000295636"/>
    </source>
</evidence>
<feature type="domain" description="SCP" evidence="1">
    <location>
        <begin position="141"/>
        <end position="259"/>
    </location>
</feature>
<protein>
    <recommendedName>
        <fullName evidence="5">Copper amine oxidase N-terminal domain-containing protein</fullName>
    </recommendedName>
</protein>
<dbReference type="InterPro" id="IPR012854">
    <property type="entry name" value="Cu_amine_oxidase-like_N"/>
</dbReference>
<dbReference type="InterPro" id="IPR036582">
    <property type="entry name" value="Mao_N_sf"/>
</dbReference>
<sequence>MLKLGRLFTVCIVLIAMLFAGAGSPIHAEESKVSFYRPFPQGAVGVTRPMIGILFELKGNPELESYKLNLDGKQVSLTWNPVDPKFVYIPDKDLTPGEHKAELIIHFKGFREIYRSWTFTIAASPVKTIAQPAQYQQFGITAINDFRKILGLQSVQWNDRLAGSATKHVEYLKANYPDDYKGSYPLSHYQESDGAGFFGKTPAERAKYFGYPYFTGEVNRIRGNNTIWTDIDNLFHAPYHRFAYMVPDAKEVGLARSENFTVINFGGSPDSRVNPLMIVSPAESQTHVPIQWENRETPDPLRMHANAPKIVGYPIAVTVHGTYVKRIDVASAELASSTGDQVELYVNRPGQDENLSTEAVFIPKKPLQAFTMYTMNVKLKVTMEDDTIVPLDKEWSFSTEKKKNYWKSAVHKGTTHTAVFGLENDYFDADGIRFKTSVKPETVDGSAYLYVRDLAVAFGADVAWDNKLQAAIYERGERRIVLYTTRNQYEADGQVNMTDTPAKLIHDNTMIPVRLLAEVLGSTVAYDPNTRTVTVTFE</sequence>
<dbReference type="Proteomes" id="UP000295636">
    <property type="component" value="Unassembled WGS sequence"/>
</dbReference>
<reference evidence="3 4" key="1">
    <citation type="submission" date="2019-03" db="EMBL/GenBank/DDBJ databases">
        <title>This is whole genome sequence of Paenibacillus sp MS74 strain.</title>
        <authorList>
            <person name="Trinh H.N."/>
        </authorList>
    </citation>
    <scope>NUCLEOTIDE SEQUENCE [LARGE SCALE GENOMIC DNA]</scope>
    <source>
        <strain evidence="3 4">MS74</strain>
    </source>
</reference>
<dbReference type="Gene3D" id="3.30.457.10">
    <property type="entry name" value="Copper amine oxidase-like, N-terminal domain"/>
    <property type="match status" value="1"/>
</dbReference>
<dbReference type="CDD" id="cd05379">
    <property type="entry name" value="CAP_bacterial"/>
    <property type="match status" value="1"/>
</dbReference>
<proteinExistence type="predicted"/>
<feature type="domain" description="Copper amine oxidase-like N-terminal" evidence="2">
    <location>
        <begin position="430"/>
        <end position="535"/>
    </location>
</feature>
<dbReference type="InterPro" id="IPR014044">
    <property type="entry name" value="CAP_dom"/>
</dbReference>
<evidence type="ECO:0000259" key="2">
    <source>
        <dbReference type="Pfam" id="PF07833"/>
    </source>
</evidence>
<keyword evidence="4" id="KW-1185">Reference proteome</keyword>
<accession>A0A4R5KJU0</accession>
<dbReference type="RefSeq" id="WP_133231921.1">
    <property type="nucleotide sequence ID" value="NZ_SMRT01000011.1"/>
</dbReference>
<dbReference type="EMBL" id="SMRT01000011">
    <property type="protein sequence ID" value="TDF95098.1"/>
    <property type="molecule type" value="Genomic_DNA"/>
</dbReference>
<dbReference type="SUPFAM" id="SSF55797">
    <property type="entry name" value="PR-1-like"/>
    <property type="match status" value="1"/>
</dbReference>
<organism evidence="3 4">
    <name type="scientific">Paenibacillus piri</name>
    <dbReference type="NCBI Taxonomy" id="2547395"/>
    <lineage>
        <taxon>Bacteria</taxon>
        <taxon>Bacillati</taxon>
        <taxon>Bacillota</taxon>
        <taxon>Bacilli</taxon>
        <taxon>Bacillales</taxon>
        <taxon>Paenibacillaceae</taxon>
        <taxon>Paenibacillus</taxon>
    </lineage>
</organism>
<gene>
    <name evidence="3" type="ORF">E1757_21420</name>
</gene>
<dbReference type="Gene3D" id="3.40.33.10">
    <property type="entry name" value="CAP"/>
    <property type="match status" value="1"/>
</dbReference>
<comment type="caution">
    <text evidence="3">The sequence shown here is derived from an EMBL/GenBank/DDBJ whole genome shotgun (WGS) entry which is preliminary data.</text>
</comment>
<evidence type="ECO:0000259" key="1">
    <source>
        <dbReference type="Pfam" id="PF00188"/>
    </source>
</evidence>
<dbReference type="Pfam" id="PF00188">
    <property type="entry name" value="CAP"/>
    <property type="match status" value="1"/>
</dbReference>